<evidence type="ECO:0000256" key="7">
    <source>
        <dbReference type="ARBA" id="ARBA00022927"/>
    </source>
</evidence>
<evidence type="ECO:0000256" key="4">
    <source>
        <dbReference type="ARBA" id="ARBA00022475"/>
    </source>
</evidence>
<evidence type="ECO:0000256" key="6">
    <source>
        <dbReference type="ARBA" id="ARBA00022692"/>
    </source>
</evidence>
<keyword evidence="5" id="KW-0997">Cell inner membrane</keyword>
<dbReference type="InterPro" id="IPR051045">
    <property type="entry name" value="TonB-dependent_transducer"/>
</dbReference>
<dbReference type="NCBIfam" id="TIGR01352">
    <property type="entry name" value="tonB_Cterm"/>
    <property type="match status" value="1"/>
</dbReference>
<evidence type="ECO:0000256" key="1">
    <source>
        <dbReference type="ARBA" id="ARBA00004383"/>
    </source>
</evidence>
<feature type="domain" description="TonB C-terminal" evidence="10">
    <location>
        <begin position="75"/>
        <end position="151"/>
    </location>
</feature>
<dbReference type="InterPro" id="IPR006260">
    <property type="entry name" value="TonB/TolA_C"/>
</dbReference>
<keyword evidence="7" id="KW-0653">Protein transport</keyword>
<keyword evidence="3" id="KW-0813">Transport</keyword>
<name>A0ABU3GXY7_9SPHI</name>
<keyword evidence="9" id="KW-0472">Membrane</keyword>
<accession>A0ABU3GXY7</accession>
<organism evidence="11 12">
    <name type="scientific">Mucilaginibacter terrae</name>
    <dbReference type="NCBI Taxonomy" id="1955052"/>
    <lineage>
        <taxon>Bacteria</taxon>
        <taxon>Pseudomonadati</taxon>
        <taxon>Bacteroidota</taxon>
        <taxon>Sphingobacteriia</taxon>
        <taxon>Sphingobacteriales</taxon>
        <taxon>Sphingobacteriaceae</taxon>
        <taxon>Mucilaginibacter</taxon>
    </lineage>
</organism>
<comment type="subcellular location">
    <subcellularLocation>
        <location evidence="1">Cell inner membrane</location>
        <topology evidence="1">Single-pass membrane protein</topology>
        <orientation evidence="1">Periplasmic side</orientation>
    </subcellularLocation>
</comment>
<dbReference type="PANTHER" id="PTHR33446">
    <property type="entry name" value="PROTEIN TONB-RELATED"/>
    <property type="match status" value="1"/>
</dbReference>
<sequence length="154" mass="17244">MKLKPYSNQLFTIAVILVLCLLTNSSIAQSVRIDEPIPDQKLTKQELETTIFTSVEKLPEFPGGYIKFQEYIKANLKYPVAAADVGGARVNITFVVNRDGSLTDMKAIGRIPHPAMEQEALRVMKASPKWKPGESYGKKVRVQYTVPIVFTTKE</sequence>
<dbReference type="RefSeq" id="WP_311952130.1">
    <property type="nucleotide sequence ID" value="NZ_JAVLVU010000001.1"/>
</dbReference>
<dbReference type="Proteomes" id="UP001258315">
    <property type="component" value="Unassembled WGS sequence"/>
</dbReference>
<reference evidence="12" key="1">
    <citation type="submission" date="2023-07" db="EMBL/GenBank/DDBJ databases">
        <title>Functional and genomic diversity of the sorghum phyllosphere microbiome.</title>
        <authorList>
            <person name="Shade A."/>
        </authorList>
    </citation>
    <scope>NUCLEOTIDE SEQUENCE [LARGE SCALE GENOMIC DNA]</scope>
    <source>
        <strain evidence="12">SORGH_AS_0422</strain>
    </source>
</reference>
<dbReference type="InterPro" id="IPR037682">
    <property type="entry name" value="TonB_C"/>
</dbReference>
<evidence type="ECO:0000259" key="10">
    <source>
        <dbReference type="Pfam" id="PF03544"/>
    </source>
</evidence>
<dbReference type="Pfam" id="PF03544">
    <property type="entry name" value="TonB_C"/>
    <property type="match status" value="1"/>
</dbReference>
<evidence type="ECO:0000256" key="5">
    <source>
        <dbReference type="ARBA" id="ARBA00022519"/>
    </source>
</evidence>
<protein>
    <submittedName>
        <fullName evidence="11">TonB family protein</fullName>
    </submittedName>
</protein>
<proteinExistence type="inferred from homology"/>
<keyword evidence="6" id="KW-0812">Transmembrane</keyword>
<dbReference type="Gene3D" id="3.30.1150.10">
    <property type="match status" value="1"/>
</dbReference>
<evidence type="ECO:0000313" key="11">
    <source>
        <dbReference type="EMBL" id="MDT3404633.1"/>
    </source>
</evidence>
<keyword evidence="4" id="KW-1003">Cell membrane</keyword>
<dbReference type="EMBL" id="JAVLVU010000001">
    <property type="protein sequence ID" value="MDT3404633.1"/>
    <property type="molecule type" value="Genomic_DNA"/>
</dbReference>
<evidence type="ECO:0000313" key="12">
    <source>
        <dbReference type="Proteomes" id="UP001258315"/>
    </source>
</evidence>
<keyword evidence="8" id="KW-1133">Transmembrane helix</keyword>
<evidence type="ECO:0000256" key="2">
    <source>
        <dbReference type="ARBA" id="ARBA00006555"/>
    </source>
</evidence>
<evidence type="ECO:0000256" key="3">
    <source>
        <dbReference type="ARBA" id="ARBA00022448"/>
    </source>
</evidence>
<evidence type="ECO:0000256" key="9">
    <source>
        <dbReference type="ARBA" id="ARBA00023136"/>
    </source>
</evidence>
<comment type="similarity">
    <text evidence="2">Belongs to the TonB family.</text>
</comment>
<evidence type="ECO:0000256" key="8">
    <source>
        <dbReference type="ARBA" id="ARBA00022989"/>
    </source>
</evidence>
<comment type="caution">
    <text evidence="11">The sequence shown here is derived from an EMBL/GenBank/DDBJ whole genome shotgun (WGS) entry which is preliminary data.</text>
</comment>
<keyword evidence="12" id="KW-1185">Reference proteome</keyword>
<dbReference type="PANTHER" id="PTHR33446:SF2">
    <property type="entry name" value="PROTEIN TONB"/>
    <property type="match status" value="1"/>
</dbReference>
<gene>
    <name evidence="11" type="ORF">QE417_003705</name>
</gene>
<dbReference type="SUPFAM" id="SSF74653">
    <property type="entry name" value="TolA/TonB C-terminal domain"/>
    <property type="match status" value="1"/>
</dbReference>